<dbReference type="InterPro" id="IPR046347">
    <property type="entry name" value="bZIP_sf"/>
</dbReference>
<dbReference type="GO" id="GO:0005634">
    <property type="term" value="C:nucleus"/>
    <property type="evidence" value="ECO:0007669"/>
    <property type="project" value="TreeGrafter"/>
</dbReference>
<dbReference type="Proteomes" id="UP000694541">
    <property type="component" value="Unplaced"/>
</dbReference>
<dbReference type="PANTHER" id="PTHR23351:SF13">
    <property type="entry name" value="BASIC LEUCINE ZIPPER TRANSCRIPTIONAL FACTOR ATF-LIKE 3"/>
    <property type="match status" value="1"/>
</dbReference>
<keyword evidence="7" id="KW-0539">Nucleus</keyword>
<dbReference type="InterPro" id="IPR004827">
    <property type="entry name" value="bZIP"/>
</dbReference>
<keyword evidence="5" id="KW-0010">Activator</keyword>
<evidence type="ECO:0000256" key="4">
    <source>
        <dbReference type="ARBA" id="ARBA00023125"/>
    </source>
</evidence>
<dbReference type="SMART" id="SM00338">
    <property type="entry name" value="BRLZ"/>
    <property type="match status" value="1"/>
</dbReference>
<evidence type="ECO:0000256" key="3">
    <source>
        <dbReference type="ARBA" id="ARBA00023015"/>
    </source>
</evidence>
<reference evidence="10" key="2">
    <citation type="submission" date="2025-09" db="UniProtKB">
        <authorList>
            <consortium name="Ensembl"/>
        </authorList>
    </citation>
    <scope>IDENTIFICATION</scope>
</reference>
<accession>A0A8B9RVJ5</accession>
<evidence type="ECO:0000259" key="9">
    <source>
        <dbReference type="PROSITE" id="PS50217"/>
    </source>
</evidence>
<name>A0A8B9RVJ5_9AVES</name>
<dbReference type="GO" id="GO:0000981">
    <property type="term" value="F:DNA-binding transcription factor activity, RNA polymerase II-specific"/>
    <property type="evidence" value="ECO:0007669"/>
    <property type="project" value="TreeGrafter"/>
</dbReference>
<comment type="similarity">
    <text evidence="1">Belongs to the bZIP family.</text>
</comment>
<dbReference type="GO" id="GO:0000978">
    <property type="term" value="F:RNA polymerase II cis-regulatory region sequence-specific DNA binding"/>
    <property type="evidence" value="ECO:0007669"/>
    <property type="project" value="TreeGrafter"/>
</dbReference>
<proteinExistence type="inferred from homology"/>
<feature type="region of interest" description="Disordered" evidence="8">
    <location>
        <begin position="231"/>
        <end position="260"/>
    </location>
</feature>
<keyword evidence="11" id="KW-1185">Reference proteome</keyword>
<dbReference type="CDD" id="cd14701">
    <property type="entry name" value="bZIP_BATF"/>
    <property type="match status" value="1"/>
</dbReference>
<dbReference type="PROSITE" id="PS50217">
    <property type="entry name" value="BZIP"/>
    <property type="match status" value="1"/>
</dbReference>
<keyword evidence="3" id="KW-0805">Transcription regulation</keyword>
<dbReference type="PROSITE" id="PS00036">
    <property type="entry name" value="BZIP_BASIC"/>
    <property type="match status" value="1"/>
</dbReference>
<evidence type="ECO:0000256" key="2">
    <source>
        <dbReference type="ARBA" id="ARBA00022491"/>
    </source>
</evidence>
<evidence type="ECO:0000256" key="7">
    <source>
        <dbReference type="ARBA" id="ARBA00023242"/>
    </source>
</evidence>
<feature type="region of interest" description="Disordered" evidence="8">
    <location>
        <begin position="1"/>
        <end position="171"/>
    </location>
</feature>
<feature type="compositionally biased region" description="Low complexity" evidence="8">
    <location>
        <begin position="70"/>
        <end position="80"/>
    </location>
</feature>
<evidence type="ECO:0000256" key="8">
    <source>
        <dbReference type="SAM" id="MobiDB-lite"/>
    </source>
</evidence>
<evidence type="ECO:0000256" key="1">
    <source>
        <dbReference type="ARBA" id="ARBA00007163"/>
    </source>
</evidence>
<evidence type="ECO:0000313" key="11">
    <source>
        <dbReference type="Proteomes" id="UP000694541"/>
    </source>
</evidence>
<dbReference type="FunFam" id="1.20.5.170:FF:000043">
    <property type="entry name" value="Basic leucine zipper transcriptional factor ATF-like"/>
    <property type="match status" value="1"/>
</dbReference>
<protein>
    <submittedName>
        <fullName evidence="10">Basic leucine zipper ATF-like transcription factor 3</fullName>
    </submittedName>
</protein>
<evidence type="ECO:0000313" key="10">
    <source>
        <dbReference type="Ensembl" id="ENSANIP00000013790.1"/>
    </source>
</evidence>
<organism evidence="10 11">
    <name type="scientific">Accipiter nisus</name>
    <name type="common">Eurasian sparrowhawk</name>
    <dbReference type="NCBI Taxonomy" id="211598"/>
    <lineage>
        <taxon>Eukaryota</taxon>
        <taxon>Metazoa</taxon>
        <taxon>Chordata</taxon>
        <taxon>Craniata</taxon>
        <taxon>Vertebrata</taxon>
        <taxon>Euteleostomi</taxon>
        <taxon>Archelosauria</taxon>
        <taxon>Archosauria</taxon>
        <taxon>Dinosauria</taxon>
        <taxon>Saurischia</taxon>
        <taxon>Theropoda</taxon>
        <taxon>Coelurosauria</taxon>
        <taxon>Aves</taxon>
        <taxon>Neognathae</taxon>
        <taxon>Neoaves</taxon>
        <taxon>Telluraves</taxon>
        <taxon>Accipitrimorphae</taxon>
        <taxon>Accipitriformes</taxon>
        <taxon>Accipitridae</taxon>
        <taxon>Accipitrinae</taxon>
        <taxon>Accipiter</taxon>
    </lineage>
</organism>
<dbReference type="InterPro" id="IPR000837">
    <property type="entry name" value="AP-1"/>
</dbReference>
<dbReference type="PANTHER" id="PTHR23351">
    <property type="entry name" value="FOS TRANSCRIPTION FACTOR-RELATED"/>
    <property type="match status" value="1"/>
</dbReference>
<evidence type="ECO:0000256" key="5">
    <source>
        <dbReference type="ARBA" id="ARBA00023159"/>
    </source>
</evidence>
<dbReference type="Gene3D" id="1.20.5.170">
    <property type="match status" value="1"/>
</dbReference>
<feature type="domain" description="BZIP" evidence="9">
    <location>
        <begin position="231"/>
        <end position="294"/>
    </location>
</feature>
<keyword evidence="2" id="KW-0678">Repressor</keyword>
<keyword evidence="4" id="KW-0238">DNA-binding</keyword>
<dbReference type="PRINTS" id="PR00042">
    <property type="entry name" value="LEUZIPPRFOS"/>
</dbReference>
<dbReference type="Ensembl" id="ENSANIT00000014270.1">
    <property type="protein sequence ID" value="ENSANIP00000013790.1"/>
    <property type="gene ID" value="ENSANIG00000009341.1"/>
</dbReference>
<reference evidence="10" key="1">
    <citation type="submission" date="2025-08" db="UniProtKB">
        <authorList>
            <consortium name="Ensembl"/>
        </authorList>
    </citation>
    <scope>IDENTIFICATION</scope>
</reference>
<dbReference type="AlphaFoldDB" id="A0A8B9RVJ5"/>
<keyword evidence="6" id="KW-0804">Transcription</keyword>
<feature type="compositionally biased region" description="Basic residues" evidence="8">
    <location>
        <begin position="81"/>
        <end position="91"/>
    </location>
</feature>
<sequence>VTPGSAASGVPAPPAPGIGPSLAGSAAAVPALPGGRAGEPPAVRGRLPAAPPHGAVSGFSPAAGRREGAGRSAGRAAGPLRRQRQRVRARPRREPGFPRRRSHLPSPRWRGGEAGVRRCAAGRAPGSAGPRPGRRGRPGSPVSGRASIARASLPASSPPPGAPAGRWGRGTRCPRRAACGARRAAVGAVGDTGSVCSFSGTAARLASGLPLHTLKTSEVFLAYVFQSHEEDDRKVRRREKNRVAAQRSRKKQTQKADKLHEEYESLEQENTSLKREIGKLTDEMKHLSEVLKDHEKICPLLHCTMNFVTIPRPDALTSCLPR</sequence>
<feature type="compositionally biased region" description="Low complexity" evidence="8">
    <location>
        <begin position="117"/>
        <end position="131"/>
    </location>
</feature>
<feature type="compositionally biased region" description="Low complexity" evidence="8">
    <location>
        <begin position="18"/>
        <end position="28"/>
    </location>
</feature>
<dbReference type="SUPFAM" id="SSF57959">
    <property type="entry name" value="Leucine zipper domain"/>
    <property type="match status" value="1"/>
</dbReference>
<feature type="compositionally biased region" description="Low complexity" evidence="8">
    <location>
        <begin position="1"/>
        <end position="10"/>
    </location>
</feature>
<dbReference type="Pfam" id="PF00170">
    <property type="entry name" value="bZIP_1"/>
    <property type="match status" value="1"/>
</dbReference>
<feature type="compositionally biased region" description="Low complexity" evidence="8">
    <location>
        <begin position="138"/>
        <end position="155"/>
    </location>
</feature>
<evidence type="ECO:0000256" key="6">
    <source>
        <dbReference type="ARBA" id="ARBA00023163"/>
    </source>
</evidence>